<keyword evidence="2" id="KW-1185">Reference proteome</keyword>
<dbReference type="EMBL" id="CP139558">
    <property type="protein sequence ID" value="WPU91707.1"/>
    <property type="molecule type" value="Genomic_DNA"/>
</dbReference>
<name>A0ABZ0TFF6_9SPHI</name>
<dbReference type="Proteomes" id="UP001324380">
    <property type="component" value="Chromosome"/>
</dbReference>
<sequence length="56" mass="6540">MSIIDCSFQEMGITDEPIDVVLFDNVDLTTSESFGFENRFFPLLDRLCTFLNQYDH</sequence>
<gene>
    <name evidence="1" type="ORF">SNE25_20525</name>
</gene>
<proteinExistence type="predicted"/>
<evidence type="ECO:0000313" key="1">
    <source>
        <dbReference type="EMBL" id="WPU91707.1"/>
    </source>
</evidence>
<organism evidence="1 2">
    <name type="scientific">Mucilaginibacter sabulilitoris</name>
    <dbReference type="NCBI Taxonomy" id="1173583"/>
    <lineage>
        <taxon>Bacteria</taxon>
        <taxon>Pseudomonadati</taxon>
        <taxon>Bacteroidota</taxon>
        <taxon>Sphingobacteriia</taxon>
        <taxon>Sphingobacteriales</taxon>
        <taxon>Sphingobacteriaceae</taxon>
        <taxon>Mucilaginibacter</taxon>
    </lineage>
</organism>
<reference evidence="1 2" key="1">
    <citation type="submission" date="2023-11" db="EMBL/GenBank/DDBJ databases">
        <title>Analysis of the Genomes of Mucilaginibacter gossypii cycad 4 and M. sabulilitoris SNA2: microbes with the potential for plant growth promotion.</title>
        <authorList>
            <person name="Hirsch A.M."/>
            <person name="Humm E."/>
            <person name="Rubbi M."/>
            <person name="Del Vecchio G."/>
            <person name="Ha S.M."/>
            <person name="Pellegrini M."/>
            <person name="Gunsalus R.P."/>
        </authorList>
    </citation>
    <scope>NUCLEOTIDE SEQUENCE [LARGE SCALE GENOMIC DNA]</scope>
    <source>
        <strain evidence="1 2">SNA2</strain>
    </source>
</reference>
<dbReference type="RefSeq" id="WP_321560873.1">
    <property type="nucleotide sequence ID" value="NZ_CP139558.1"/>
</dbReference>
<accession>A0ABZ0TFF6</accession>
<evidence type="ECO:0000313" key="2">
    <source>
        <dbReference type="Proteomes" id="UP001324380"/>
    </source>
</evidence>
<protein>
    <submittedName>
        <fullName evidence="1">Uncharacterized protein</fullName>
    </submittedName>
</protein>